<dbReference type="Gene3D" id="3.30.830.10">
    <property type="entry name" value="Metalloenzyme, LuxS/M16 peptidase-like"/>
    <property type="match status" value="2"/>
</dbReference>
<dbReference type="Pfam" id="PF05193">
    <property type="entry name" value="Peptidase_M16_C"/>
    <property type="match status" value="1"/>
</dbReference>
<dbReference type="InterPro" id="IPR050361">
    <property type="entry name" value="MPP/UQCRC_Complex"/>
</dbReference>
<dbReference type="EMBL" id="WMBQ01000001">
    <property type="protein sequence ID" value="MTD94171.1"/>
    <property type="molecule type" value="Genomic_DNA"/>
</dbReference>
<dbReference type="RefSeq" id="WP_154738632.1">
    <property type="nucleotide sequence ID" value="NZ_WMBQ01000001.1"/>
</dbReference>
<proteinExistence type="predicted"/>
<dbReference type="AlphaFoldDB" id="A0A6I3KN97"/>
<dbReference type="GO" id="GO:0046872">
    <property type="term" value="F:metal ion binding"/>
    <property type="evidence" value="ECO:0007669"/>
    <property type="project" value="InterPro"/>
</dbReference>
<dbReference type="Pfam" id="PF00675">
    <property type="entry name" value="Peptidase_M16"/>
    <property type="match status" value="1"/>
</dbReference>
<name>A0A6I3KN97_9HYPH</name>
<reference evidence="3 4" key="1">
    <citation type="submission" date="2019-11" db="EMBL/GenBank/DDBJ databases">
        <title>Identification of a novel strain.</title>
        <authorList>
            <person name="Xu Q."/>
            <person name="Wang G."/>
        </authorList>
    </citation>
    <scope>NUCLEOTIDE SEQUENCE [LARGE SCALE GENOMIC DNA]</scope>
    <source>
        <strain evidence="4">xq</strain>
    </source>
</reference>
<dbReference type="PANTHER" id="PTHR11851:SF224">
    <property type="entry name" value="PROCESSING PROTEASE"/>
    <property type="match status" value="1"/>
</dbReference>
<keyword evidence="4" id="KW-1185">Reference proteome</keyword>
<dbReference type="InterPro" id="IPR007863">
    <property type="entry name" value="Peptidase_M16_C"/>
</dbReference>
<feature type="domain" description="Peptidase M16 C-terminal" evidence="2">
    <location>
        <begin position="209"/>
        <end position="384"/>
    </location>
</feature>
<evidence type="ECO:0000313" key="3">
    <source>
        <dbReference type="EMBL" id="MTD94171.1"/>
    </source>
</evidence>
<gene>
    <name evidence="3" type="ORF">GIW81_07450</name>
</gene>
<protein>
    <submittedName>
        <fullName evidence="3">Insulinase family protein</fullName>
    </submittedName>
</protein>
<sequence length="460" mass="50035">MVAARPLRSTAWRVASRRMGIAASLATLAAAFVATFSPSANAMKIQTVKSPGGIEAWLVEEHAVPMMAMRFAFDGGSSQDPAGKEGVANFVTAMLDEGAGDLVSRDFQERMEDLSMRMNYEEAKDAFYGNFETLTANRDEAAKLLKLALTKPRFDQDAVERIRQQLLASLAYAARDPDKVAQNEWYAVAFAGHPYARPANGTEATVGKMTGADLESYRKRVFAKDTLKVVAVGDITPEQLGKLLDEVFGDLPDKAELAPVAKTNPVSGGRQTVVDMNVPQSVAVFGLGAMPRKDPDFMAAFVLNQILGGGGFASKLMEEVREKRGLAYSVYTYVYPFQHTSIFSGGVATRNDMMGQSLDIIRAELKKMADGDVSQTDLDNAKSYLIGSYPLRFDTNAKIASQLLGLRMDGFGPEYVDNRNAMVAAVTLDDLKRVAKRLLETQNLIVTIVGKPTLQQAKKG</sequence>
<evidence type="ECO:0000259" key="1">
    <source>
        <dbReference type="Pfam" id="PF00675"/>
    </source>
</evidence>
<evidence type="ECO:0000313" key="4">
    <source>
        <dbReference type="Proteomes" id="UP000440694"/>
    </source>
</evidence>
<dbReference type="InterPro" id="IPR011765">
    <property type="entry name" value="Pept_M16_N"/>
</dbReference>
<comment type="caution">
    <text evidence="3">The sequence shown here is derived from an EMBL/GenBank/DDBJ whole genome shotgun (WGS) entry which is preliminary data.</text>
</comment>
<accession>A0A6I3KN97</accession>
<feature type="domain" description="Peptidase M16 N-terminal" evidence="1">
    <location>
        <begin position="68"/>
        <end position="202"/>
    </location>
</feature>
<dbReference type="InterPro" id="IPR011249">
    <property type="entry name" value="Metalloenz_LuxS/M16"/>
</dbReference>
<organism evidence="3 4">
    <name type="scientific">Hyphomicrobium album</name>
    <dbReference type="NCBI Taxonomy" id="2665159"/>
    <lineage>
        <taxon>Bacteria</taxon>
        <taxon>Pseudomonadati</taxon>
        <taxon>Pseudomonadota</taxon>
        <taxon>Alphaproteobacteria</taxon>
        <taxon>Hyphomicrobiales</taxon>
        <taxon>Hyphomicrobiaceae</taxon>
        <taxon>Hyphomicrobium</taxon>
    </lineage>
</organism>
<evidence type="ECO:0000259" key="2">
    <source>
        <dbReference type="Pfam" id="PF05193"/>
    </source>
</evidence>
<dbReference type="PANTHER" id="PTHR11851">
    <property type="entry name" value="METALLOPROTEASE"/>
    <property type="match status" value="1"/>
</dbReference>
<dbReference type="Proteomes" id="UP000440694">
    <property type="component" value="Unassembled WGS sequence"/>
</dbReference>
<dbReference type="SUPFAM" id="SSF63411">
    <property type="entry name" value="LuxS/MPP-like metallohydrolase"/>
    <property type="match status" value="2"/>
</dbReference>